<keyword evidence="3 6" id="KW-0812">Transmembrane</keyword>
<evidence type="ECO:0000259" key="7">
    <source>
        <dbReference type="SMART" id="SM00382"/>
    </source>
</evidence>
<evidence type="ECO:0000256" key="2">
    <source>
        <dbReference type="ARBA" id="ARBA00022475"/>
    </source>
</evidence>
<keyword evidence="4 6" id="KW-1133">Transmembrane helix</keyword>
<name>A0ABQ1GUS3_9BACL</name>
<feature type="transmembrane region" description="Helical" evidence="6">
    <location>
        <begin position="58"/>
        <end position="80"/>
    </location>
</feature>
<feature type="domain" description="AAA+ ATPase" evidence="7">
    <location>
        <begin position="187"/>
        <end position="490"/>
    </location>
</feature>
<gene>
    <name evidence="8" type="ORF">GCM10007416_24410</name>
</gene>
<keyword evidence="2" id="KW-1003">Cell membrane</keyword>
<dbReference type="InterPro" id="IPR027417">
    <property type="entry name" value="P-loop_NTPase"/>
</dbReference>
<dbReference type="Pfam" id="PF01935">
    <property type="entry name" value="DUF87"/>
    <property type="match status" value="1"/>
</dbReference>
<evidence type="ECO:0000256" key="4">
    <source>
        <dbReference type="ARBA" id="ARBA00022989"/>
    </source>
</evidence>
<evidence type="ECO:0000256" key="1">
    <source>
        <dbReference type="ARBA" id="ARBA00004651"/>
    </source>
</evidence>
<evidence type="ECO:0000256" key="6">
    <source>
        <dbReference type="SAM" id="Phobius"/>
    </source>
</evidence>
<feature type="transmembrane region" description="Helical" evidence="6">
    <location>
        <begin position="114"/>
        <end position="133"/>
    </location>
</feature>
<accession>A0ABQ1GUS3</accession>
<dbReference type="SUPFAM" id="SSF52540">
    <property type="entry name" value="P-loop containing nucleoside triphosphate hydrolases"/>
    <property type="match status" value="1"/>
</dbReference>
<dbReference type="Gene3D" id="3.40.50.300">
    <property type="entry name" value="P-loop containing nucleotide triphosphate hydrolases"/>
    <property type="match status" value="2"/>
</dbReference>
<evidence type="ECO:0000313" key="8">
    <source>
        <dbReference type="EMBL" id="GGA50395.1"/>
    </source>
</evidence>
<proteinExistence type="predicted"/>
<dbReference type="InterPro" id="IPR003593">
    <property type="entry name" value="AAA+_ATPase"/>
</dbReference>
<comment type="caution">
    <text evidence="8">The sequence shown here is derived from an EMBL/GenBank/DDBJ whole genome shotgun (WGS) entry which is preliminary data.</text>
</comment>
<dbReference type="InterPro" id="IPR002789">
    <property type="entry name" value="HerA_central"/>
</dbReference>
<protein>
    <recommendedName>
        <fullName evidence="7">AAA+ ATPase domain-containing protein</fullName>
    </recommendedName>
</protein>
<organism evidence="8 9">
    <name type="scientific">Kroppenstedtia guangzhouensis</name>
    <dbReference type="NCBI Taxonomy" id="1274356"/>
    <lineage>
        <taxon>Bacteria</taxon>
        <taxon>Bacillati</taxon>
        <taxon>Bacillota</taxon>
        <taxon>Bacilli</taxon>
        <taxon>Bacillales</taxon>
        <taxon>Thermoactinomycetaceae</taxon>
        <taxon>Kroppenstedtia</taxon>
    </lineage>
</organism>
<dbReference type="RefSeq" id="WP_188432806.1">
    <property type="nucleotide sequence ID" value="NZ_BMEX01000009.1"/>
</dbReference>
<keyword evidence="5 6" id="KW-0472">Membrane</keyword>
<comment type="subcellular location">
    <subcellularLocation>
        <location evidence="1">Cell membrane</location>
        <topology evidence="1">Multi-pass membrane protein</topology>
    </subcellularLocation>
</comment>
<dbReference type="SMART" id="SM00382">
    <property type="entry name" value="AAA"/>
    <property type="match status" value="1"/>
</dbReference>
<reference evidence="9" key="1">
    <citation type="journal article" date="2019" name="Int. J. Syst. Evol. Microbiol.">
        <title>The Global Catalogue of Microorganisms (GCM) 10K type strain sequencing project: providing services to taxonomists for standard genome sequencing and annotation.</title>
        <authorList>
            <consortium name="The Broad Institute Genomics Platform"/>
            <consortium name="The Broad Institute Genome Sequencing Center for Infectious Disease"/>
            <person name="Wu L."/>
            <person name="Ma J."/>
        </authorList>
    </citation>
    <scope>NUCLEOTIDE SEQUENCE [LARGE SCALE GENOMIC DNA]</scope>
    <source>
        <strain evidence="9">CGMCC 1.12404</strain>
    </source>
</reference>
<dbReference type="InterPro" id="IPR032689">
    <property type="entry name" value="TraG-D_C"/>
</dbReference>
<evidence type="ECO:0000256" key="5">
    <source>
        <dbReference type="ARBA" id="ARBA00023136"/>
    </source>
</evidence>
<dbReference type="Proteomes" id="UP000617979">
    <property type="component" value="Unassembled WGS sequence"/>
</dbReference>
<dbReference type="EMBL" id="BMEX01000009">
    <property type="protein sequence ID" value="GGA50395.1"/>
    <property type="molecule type" value="Genomic_DNA"/>
</dbReference>
<sequence length="579" mass="64206">MEREQPIEQRTDDETEEAVRSIFNGIGLILFIFFGFIPLMIALILTVLGTYYRWKARWLTLSGLLLSAVLGVFGFFGNYVREFIQLLKIMVDGFSTGNPSGVIVDGLLSSVPRMLPASFGVGILLAGIGIWLVQRRPELLRLPVKEPVMVEKTVSGRKLERLPAVENGVAIGVGEEGKPVILKDEELNMHTLICGATGAGKTNTLLVILESAIRRGKPVIVVDGKGDSRFFYSVRKMAEASGRVFQGFTYKGSTHYNPLRHGVPTELKDKLMGFEEWSEPYYKRGAERYLQTVFRVLQLAGERSDLHKVAELLETRNLMKKVKRLDEVHKREADRIKQYINGLDAGHRNAIEGLKDRLALLTESDVGPLFEDQGDDVIDLLEAVREKRVVMLSLSGLSYSSFTPALGAMVVEDLKTVAAALGEEGSGEREYIYIVLDEFNLFAGVQVVNLINKSRSAGFCCLIATQELADLAAAGGEELVAQVVGNTNVKIIHRQDVPQSAEYMSSVVGTRWINKKTLQTEESLIGRRPTRLGTVQQSEEEVIHPNILKQLRQGQAVVVKKVPELAVDKTFIRPAKGNI</sequence>
<keyword evidence="9" id="KW-1185">Reference proteome</keyword>
<dbReference type="PANTHER" id="PTHR37937">
    <property type="entry name" value="CONJUGATIVE TRANSFER: DNA TRANSPORT"/>
    <property type="match status" value="1"/>
</dbReference>
<dbReference type="PANTHER" id="PTHR37937:SF1">
    <property type="entry name" value="CONJUGATIVE TRANSFER: DNA TRANSPORT"/>
    <property type="match status" value="1"/>
</dbReference>
<feature type="transmembrane region" description="Helical" evidence="6">
    <location>
        <begin position="26"/>
        <end position="51"/>
    </location>
</feature>
<evidence type="ECO:0000313" key="9">
    <source>
        <dbReference type="Proteomes" id="UP000617979"/>
    </source>
</evidence>
<dbReference type="InterPro" id="IPR051539">
    <property type="entry name" value="T4SS-coupling_protein"/>
</dbReference>
<evidence type="ECO:0000256" key="3">
    <source>
        <dbReference type="ARBA" id="ARBA00022692"/>
    </source>
</evidence>
<dbReference type="Pfam" id="PF12696">
    <property type="entry name" value="TraG-D_C"/>
    <property type="match status" value="1"/>
</dbReference>
<dbReference type="CDD" id="cd01127">
    <property type="entry name" value="TrwB_TraG_TraD_VirD4"/>
    <property type="match status" value="2"/>
</dbReference>